<dbReference type="InterPro" id="IPR001810">
    <property type="entry name" value="F-box_dom"/>
</dbReference>
<dbReference type="AlphaFoldDB" id="U1HPY9"/>
<dbReference type="RefSeq" id="XP_007803234.1">
    <property type="nucleotide sequence ID" value="XM_007805043.1"/>
</dbReference>
<accession>U1HPY9</accession>
<feature type="domain" description="F-box" evidence="1">
    <location>
        <begin position="1"/>
        <end position="50"/>
    </location>
</feature>
<evidence type="ECO:0000313" key="3">
    <source>
        <dbReference type="Proteomes" id="UP000019373"/>
    </source>
</evidence>
<dbReference type="EMBL" id="KE721249">
    <property type="protein sequence ID" value="ERF71119.1"/>
    <property type="molecule type" value="Genomic_DNA"/>
</dbReference>
<protein>
    <recommendedName>
        <fullName evidence="1">F-box domain-containing protein</fullName>
    </recommendedName>
</protein>
<dbReference type="OrthoDB" id="5421601at2759"/>
<reference evidence="3" key="1">
    <citation type="journal article" date="2014" name="BMC Genomics">
        <title>Genome characteristics reveal the impact of lichenization on lichen-forming fungus Endocarpon pusillum Hedwig (Verrucariales, Ascomycota).</title>
        <authorList>
            <person name="Wang Y.-Y."/>
            <person name="Liu B."/>
            <person name="Zhang X.-Y."/>
            <person name="Zhou Q.-M."/>
            <person name="Zhang T."/>
            <person name="Li H."/>
            <person name="Yu Y.-F."/>
            <person name="Zhang X.-L."/>
            <person name="Hao X.-Y."/>
            <person name="Wang M."/>
            <person name="Wang L."/>
            <person name="Wei J.-C."/>
        </authorList>
    </citation>
    <scope>NUCLEOTIDE SEQUENCE [LARGE SCALE GENOMIC DNA]</scope>
    <source>
        <strain evidence="3">Z07020 / HMAS-L-300199</strain>
    </source>
</reference>
<keyword evidence="3" id="KW-1185">Reference proteome</keyword>
<dbReference type="GeneID" id="19243937"/>
<sequence>MALTNLPVEILEHIVRHALPEGFESLALTCRKIYAMCTPFIARHNLLRSHFQHVIFYEKMGDPLYTIRSAFDLIARIVTEPIVARYVRYLESKVDSCFLYHRPRHLYPDVNCGDVVIKSFAESPYLKQAGLDWQEYYDEIEKDLEAARYSQYAAAFLLTLLPNVEKIALPKKWKSVLATDKLIDAVIHKARQSYHLPFDTSSLTKLTEFEDSVPLNAHQRFDMALASPFLALPRVRSFWGPSCVARQDSGHQSIDKSQLTYPFGESLETVDFVSSDIDPAGIAIFLKHTTRLRKLTYSHASKDSEGPHDDDWDICNFVTKIEHAVGAHLEELSISIRELRGSLTPGRASLRGFQQLRKLELPIEFAVCNASADAAADRNIILSLESLTIEDGSTNHPTSDNKQPILGHLIPPSVRQLSLLSSGAQDHAKALEVIFRHFAAKKPSKLPALEEIYLSCPDSADDLYKEECAELQAETEKAGVVLHLKAWSFNFL</sequence>
<dbReference type="HOGENOM" id="CLU_038735_0_0_1"/>
<dbReference type="PROSITE" id="PS50181">
    <property type="entry name" value="FBOX"/>
    <property type="match status" value="1"/>
</dbReference>
<gene>
    <name evidence="2" type="ORF">EPUS_09103</name>
</gene>
<organism evidence="2 3">
    <name type="scientific">Endocarpon pusillum (strain Z07020 / HMAS-L-300199)</name>
    <name type="common">Lichen-forming fungus</name>
    <dbReference type="NCBI Taxonomy" id="1263415"/>
    <lineage>
        <taxon>Eukaryota</taxon>
        <taxon>Fungi</taxon>
        <taxon>Dikarya</taxon>
        <taxon>Ascomycota</taxon>
        <taxon>Pezizomycotina</taxon>
        <taxon>Eurotiomycetes</taxon>
        <taxon>Chaetothyriomycetidae</taxon>
        <taxon>Verrucariales</taxon>
        <taxon>Verrucariaceae</taxon>
        <taxon>Endocarpon</taxon>
    </lineage>
</organism>
<dbReference type="eggNOG" id="ENOG502SMZK">
    <property type="taxonomic scope" value="Eukaryota"/>
</dbReference>
<name>U1HPY9_ENDPU</name>
<dbReference type="OMA" id="IRICAPT"/>
<evidence type="ECO:0000259" key="1">
    <source>
        <dbReference type="PROSITE" id="PS50181"/>
    </source>
</evidence>
<dbReference type="Proteomes" id="UP000019373">
    <property type="component" value="Unassembled WGS sequence"/>
</dbReference>
<proteinExistence type="predicted"/>
<evidence type="ECO:0000313" key="2">
    <source>
        <dbReference type="EMBL" id="ERF71119.1"/>
    </source>
</evidence>